<reference evidence="3" key="2">
    <citation type="submission" date="2023-06" db="EMBL/GenBank/DDBJ databases">
        <authorList>
            <consortium name="Lawrence Berkeley National Laboratory"/>
            <person name="Haridas S."/>
            <person name="Hensen N."/>
            <person name="Bonometti L."/>
            <person name="Westerberg I."/>
            <person name="Brannstrom I.O."/>
            <person name="Guillou S."/>
            <person name="Cros-Aarteil S."/>
            <person name="Calhoun S."/>
            <person name="Kuo A."/>
            <person name="Mondo S."/>
            <person name="Pangilinan J."/>
            <person name="Riley R."/>
            <person name="Labutti K."/>
            <person name="Andreopoulos B."/>
            <person name="Lipzen A."/>
            <person name="Chen C."/>
            <person name="Yanf M."/>
            <person name="Daum C."/>
            <person name="Ng V."/>
            <person name="Clum A."/>
            <person name="Steindorff A."/>
            <person name="Ohm R."/>
            <person name="Martin F."/>
            <person name="Silar P."/>
            <person name="Natvig D."/>
            <person name="Lalanne C."/>
            <person name="Gautier V."/>
            <person name="Ament-Velasquez S.L."/>
            <person name="Kruys A."/>
            <person name="Hutchinson M.I."/>
            <person name="Powell A.J."/>
            <person name="Barry K."/>
            <person name="Miller A.N."/>
            <person name="Grigoriev I.V."/>
            <person name="Debuchy R."/>
            <person name="Gladieux P."/>
            <person name="Thoren M.H."/>
            <person name="Johannesson H."/>
        </authorList>
    </citation>
    <scope>NUCLEOTIDE SEQUENCE</scope>
    <source>
        <strain evidence="3">CBS 955.72</strain>
    </source>
</reference>
<proteinExistence type="predicted"/>
<dbReference type="EMBL" id="JAUIQD010000007">
    <property type="protein sequence ID" value="KAK3344525.1"/>
    <property type="molecule type" value="Genomic_DNA"/>
</dbReference>
<evidence type="ECO:0000313" key="4">
    <source>
        <dbReference type="Proteomes" id="UP001275084"/>
    </source>
</evidence>
<feature type="chain" id="PRO_5042595590" description="SnoaL-like domain-containing protein" evidence="1">
    <location>
        <begin position="22"/>
        <end position="672"/>
    </location>
</feature>
<comment type="caution">
    <text evidence="3">The sequence shown here is derived from an EMBL/GenBank/DDBJ whole genome shotgun (WGS) entry which is preliminary data.</text>
</comment>
<dbReference type="InterPro" id="IPR032710">
    <property type="entry name" value="NTF2-like_dom_sf"/>
</dbReference>
<dbReference type="SUPFAM" id="SSF54427">
    <property type="entry name" value="NTF2-like"/>
    <property type="match status" value="3"/>
</dbReference>
<dbReference type="Gene3D" id="3.10.450.50">
    <property type="match status" value="3"/>
</dbReference>
<dbReference type="AlphaFoldDB" id="A0AAJ0HA05"/>
<accession>A0AAJ0HA05</accession>
<dbReference type="Proteomes" id="UP001275084">
    <property type="component" value="Unassembled WGS sequence"/>
</dbReference>
<gene>
    <name evidence="3" type="ORF">B0T25DRAFT_616252</name>
</gene>
<sequence length="672" mass="74452">MKLLLLLTSALMAMATTPSLASLSLSLSQTESLRAIKDLTSTFAQLSQSRDYPAMAALFSPSGILHFGNTSITGTQKITSFLKGNINSTLDTLIFATPLINLAADGRSGRGRYNSWRFQGDGKGATKLQGGIYENEYHLMNTTKDDAKGEWKVEVMRYYPLYEGNYEDGWRNYGGRDFGAVPPFHYTPDEAGLPVLPGGEIVETREEGMEELTSRIEVLNDEDEVKNLQHAYGYYLDRRMWTDVEDLLGDGAGAGGGWGGVFTVNNVGSWSGKGGVRKALERWMGPEGLKQGVLNEHLIFNTIVSVRGSGGSGEIIADSRGIEVALIGDRATSRAEWRIGFFQNSFVKRNGTWQFFNITIAPLVVANYSTGWGKGGTFPKSTITPQLLAYSRMHTITPSPTFPSNTTTNLTELERRIRRSAAYDGAENISNAYGFYIDFIDGAGCFNMSAIHHTLGHKESPFTGFYQTQKRVLDACTASYGNSSIQSRSSISFHWRPQPVILISSDGRSASLRARLLQPATARGNNSAQIRGGMYHDQMVLDASGIWRLWSVTIDEFYWNSGNWGTGWNGVTPRAANVSNPGPRDLTKQFPPDLILTGMGERERGFQGGTGRFTAWPDIQKMWFMYRNPVSGREPGGQYNGYWPGCVPCQHRPEWRMEKFGWEEPPTGPVMW</sequence>
<feature type="signal peptide" evidence="1">
    <location>
        <begin position="1"/>
        <end position="21"/>
    </location>
</feature>
<evidence type="ECO:0000259" key="2">
    <source>
        <dbReference type="Pfam" id="PF13577"/>
    </source>
</evidence>
<feature type="domain" description="SnoaL-like" evidence="2">
    <location>
        <begin position="218"/>
        <end position="356"/>
    </location>
</feature>
<feature type="domain" description="SnoaL-like" evidence="2">
    <location>
        <begin position="30"/>
        <end position="156"/>
    </location>
</feature>
<reference evidence="3" key="1">
    <citation type="journal article" date="2023" name="Mol. Phylogenet. Evol.">
        <title>Genome-scale phylogeny and comparative genomics of the fungal order Sordariales.</title>
        <authorList>
            <person name="Hensen N."/>
            <person name="Bonometti L."/>
            <person name="Westerberg I."/>
            <person name="Brannstrom I.O."/>
            <person name="Guillou S."/>
            <person name="Cros-Aarteil S."/>
            <person name="Calhoun S."/>
            <person name="Haridas S."/>
            <person name="Kuo A."/>
            <person name="Mondo S."/>
            <person name="Pangilinan J."/>
            <person name="Riley R."/>
            <person name="LaButti K."/>
            <person name="Andreopoulos B."/>
            <person name="Lipzen A."/>
            <person name="Chen C."/>
            <person name="Yan M."/>
            <person name="Daum C."/>
            <person name="Ng V."/>
            <person name="Clum A."/>
            <person name="Steindorff A."/>
            <person name="Ohm R.A."/>
            <person name="Martin F."/>
            <person name="Silar P."/>
            <person name="Natvig D.O."/>
            <person name="Lalanne C."/>
            <person name="Gautier V."/>
            <person name="Ament-Velasquez S.L."/>
            <person name="Kruys A."/>
            <person name="Hutchinson M.I."/>
            <person name="Powell A.J."/>
            <person name="Barry K."/>
            <person name="Miller A.N."/>
            <person name="Grigoriev I.V."/>
            <person name="Debuchy R."/>
            <person name="Gladieux P."/>
            <person name="Hiltunen Thoren M."/>
            <person name="Johannesson H."/>
        </authorList>
    </citation>
    <scope>NUCLEOTIDE SEQUENCE</scope>
    <source>
        <strain evidence="3">CBS 955.72</strain>
    </source>
</reference>
<organism evidence="3 4">
    <name type="scientific">Lasiosphaeria hispida</name>
    <dbReference type="NCBI Taxonomy" id="260671"/>
    <lineage>
        <taxon>Eukaryota</taxon>
        <taxon>Fungi</taxon>
        <taxon>Dikarya</taxon>
        <taxon>Ascomycota</taxon>
        <taxon>Pezizomycotina</taxon>
        <taxon>Sordariomycetes</taxon>
        <taxon>Sordariomycetidae</taxon>
        <taxon>Sordariales</taxon>
        <taxon>Lasiosphaeriaceae</taxon>
        <taxon>Lasiosphaeria</taxon>
    </lineage>
</organism>
<evidence type="ECO:0000313" key="3">
    <source>
        <dbReference type="EMBL" id="KAK3344525.1"/>
    </source>
</evidence>
<protein>
    <recommendedName>
        <fullName evidence="2">SnoaL-like domain-containing protein</fullName>
    </recommendedName>
</protein>
<dbReference type="Pfam" id="PF13577">
    <property type="entry name" value="SnoaL_4"/>
    <property type="match status" value="2"/>
</dbReference>
<evidence type="ECO:0000256" key="1">
    <source>
        <dbReference type="SAM" id="SignalP"/>
    </source>
</evidence>
<name>A0AAJ0HA05_9PEZI</name>
<keyword evidence="4" id="KW-1185">Reference proteome</keyword>
<dbReference type="InterPro" id="IPR037401">
    <property type="entry name" value="SnoaL-like"/>
</dbReference>
<keyword evidence="1" id="KW-0732">Signal</keyword>